<dbReference type="Pfam" id="PF00590">
    <property type="entry name" value="TP_methylase"/>
    <property type="match status" value="1"/>
</dbReference>
<evidence type="ECO:0000256" key="1">
    <source>
        <dbReference type="ARBA" id="ARBA00012162"/>
    </source>
</evidence>
<dbReference type="FunFam" id="3.40.1010.10:FF:000001">
    <property type="entry name" value="Siroheme synthase"/>
    <property type="match status" value="1"/>
</dbReference>
<dbReference type="InterPro" id="IPR035996">
    <property type="entry name" value="4pyrrol_Methylase_sf"/>
</dbReference>
<keyword evidence="3 7" id="KW-0808">Transferase</keyword>
<proteinExistence type="predicted"/>
<keyword evidence="8" id="KW-1185">Reference proteome</keyword>
<evidence type="ECO:0000256" key="4">
    <source>
        <dbReference type="ARBA" id="ARBA00022691"/>
    </source>
</evidence>
<dbReference type="Pfam" id="PF13241">
    <property type="entry name" value="NAD_binding_7"/>
    <property type="match status" value="1"/>
</dbReference>
<dbReference type="Gene3D" id="3.40.50.720">
    <property type="entry name" value="NAD(P)-binding Rossmann-like Domain"/>
    <property type="match status" value="1"/>
</dbReference>
<dbReference type="CDD" id="cd11642">
    <property type="entry name" value="SUMT"/>
    <property type="match status" value="1"/>
</dbReference>
<feature type="domain" description="Tetrapyrrole methylase" evidence="6">
    <location>
        <begin position="125"/>
        <end position="337"/>
    </location>
</feature>
<name>A0A1H0HZ74_9ACTN</name>
<dbReference type="SUPFAM" id="SSF51735">
    <property type="entry name" value="NAD(P)-binding Rossmann-fold domains"/>
    <property type="match status" value="1"/>
</dbReference>
<keyword evidence="5" id="KW-0627">Porphyrin biosynthesis</keyword>
<gene>
    <name evidence="7" type="ORF">SAMN04515671_0280</name>
</gene>
<dbReference type="Gene3D" id="3.30.950.10">
    <property type="entry name" value="Methyltransferase, Cobalt-precorrin-4 Transmethylase, Domain 2"/>
    <property type="match status" value="1"/>
</dbReference>
<dbReference type="STRING" id="1090615.SAMN04515671_0280"/>
<protein>
    <recommendedName>
        <fullName evidence="1">uroporphyrinogen-III C-methyltransferase</fullName>
        <ecNumber evidence="1">2.1.1.107</ecNumber>
    </recommendedName>
</protein>
<evidence type="ECO:0000256" key="5">
    <source>
        <dbReference type="ARBA" id="ARBA00023244"/>
    </source>
</evidence>
<dbReference type="NCBIfam" id="TIGR01469">
    <property type="entry name" value="cobA_cysG_Cterm"/>
    <property type="match status" value="1"/>
</dbReference>
<dbReference type="InterPro" id="IPR000878">
    <property type="entry name" value="4pyrrol_Mease"/>
</dbReference>
<dbReference type="AlphaFoldDB" id="A0A1H0HZ74"/>
<dbReference type="InterPro" id="IPR014777">
    <property type="entry name" value="4pyrrole_Mease_sub1"/>
</dbReference>
<keyword evidence="2 7" id="KW-0489">Methyltransferase</keyword>
<dbReference type="SUPFAM" id="SSF53790">
    <property type="entry name" value="Tetrapyrrole methylase"/>
    <property type="match status" value="1"/>
</dbReference>
<dbReference type="RefSeq" id="WP_197676348.1">
    <property type="nucleotide sequence ID" value="NZ_LT629710.1"/>
</dbReference>
<dbReference type="InterPro" id="IPR036291">
    <property type="entry name" value="NAD(P)-bd_dom_sf"/>
</dbReference>
<dbReference type="GO" id="GO:0019354">
    <property type="term" value="P:siroheme biosynthetic process"/>
    <property type="evidence" value="ECO:0007669"/>
    <property type="project" value="InterPro"/>
</dbReference>
<keyword evidence="4" id="KW-0949">S-adenosyl-L-methionine</keyword>
<evidence type="ECO:0000259" key="6">
    <source>
        <dbReference type="Pfam" id="PF00590"/>
    </source>
</evidence>
<dbReference type="EMBL" id="LT629710">
    <property type="protein sequence ID" value="SDO24444.1"/>
    <property type="molecule type" value="Genomic_DNA"/>
</dbReference>
<dbReference type="EC" id="2.1.1.107" evidence="1"/>
<dbReference type="InterPro" id="IPR050161">
    <property type="entry name" value="Siro_Cobalamin_biosynth"/>
</dbReference>
<dbReference type="PANTHER" id="PTHR45790:SF3">
    <property type="entry name" value="S-ADENOSYL-L-METHIONINE-DEPENDENT UROPORPHYRINOGEN III METHYLTRANSFERASE, CHLOROPLASTIC"/>
    <property type="match status" value="1"/>
</dbReference>
<accession>A0A1H0HZ74</accession>
<dbReference type="InterPro" id="IPR014776">
    <property type="entry name" value="4pyrrole_Mease_sub2"/>
</dbReference>
<evidence type="ECO:0000256" key="2">
    <source>
        <dbReference type="ARBA" id="ARBA00022603"/>
    </source>
</evidence>
<dbReference type="Gene3D" id="3.40.1010.10">
    <property type="entry name" value="Cobalt-precorrin-4 Transmethylase, Domain 1"/>
    <property type="match status" value="1"/>
</dbReference>
<organism evidence="7 8">
    <name type="scientific">Nakamurella panacisegetis</name>
    <dbReference type="NCBI Taxonomy" id="1090615"/>
    <lineage>
        <taxon>Bacteria</taxon>
        <taxon>Bacillati</taxon>
        <taxon>Actinomycetota</taxon>
        <taxon>Actinomycetes</taxon>
        <taxon>Nakamurellales</taxon>
        <taxon>Nakamurellaceae</taxon>
        <taxon>Nakamurella</taxon>
    </lineage>
</organism>
<reference evidence="7 8" key="1">
    <citation type="submission" date="2016-10" db="EMBL/GenBank/DDBJ databases">
        <authorList>
            <person name="de Groot N.N."/>
        </authorList>
    </citation>
    <scope>NUCLEOTIDE SEQUENCE [LARGE SCALE GENOMIC DNA]</scope>
    <source>
        <strain evidence="8">P4-7,KCTC 19426,CECT 7604</strain>
    </source>
</reference>
<dbReference type="GO" id="GO:0004851">
    <property type="term" value="F:uroporphyrin-III C-methyltransferase activity"/>
    <property type="evidence" value="ECO:0007669"/>
    <property type="project" value="UniProtKB-EC"/>
</dbReference>
<dbReference type="PANTHER" id="PTHR45790">
    <property type="entry name" value="SIROHEME SYNTHASE-RELATED"/>
    <property type="match status" value="1"/>
</dbReference>
<evidence type="ECO:0000313" key="7">
    <source>
        <dbReference type="EMBL" id="SDO24444.1"/>
    </source>
</evidence>
<dbReference type="Proteomes" id="UP000198741">
    <property type="component" value="Chromosome I"/>
</dbReference>
<evidence type="ECO:0000256" key="3">
    <source>
        <dbReference type="ARBA" id="ARBA00022679"/>
    </source>
</evidence>
<dbReference type="NCBIfam" id="NF004790">
    <property type="entry name" value="PRK06136.1"/>
    <property type="match status" value="1"/>
</dbReference>
<sequence>MTGPAGDMRIDLPVRGRQVVVVGGGVAALGRIAALRAARADVVVFAVDPVASVTDFADRDLITLHQRDIDEDDLRSSWLVFAATGDADADAALVERAAAVGRFCLTGSGRAATEPENTRRKLGGRVVLVGGGPGDPGLLTLTGMRAIQEADVVIADRLAPLAVLQYVRPGAEIIDVAKIPRGEFTSQEEINRLLITHAKAGKSVVRLKGGDSFVFGRGGEEWQACAAEGIEVQLVPGVSSALAGPALAGIPVTHRSLNQGFTVVTGHVPPGDPRSTLDWNALAHTGTALIVMMGVANLAAIAATLIAAGMDPGTPAATVADAGHPGQRTVRARLADIADATTDAGLAPPAVTVIGSVAGFDPMQPE</sequence>
<evidence type="ECO:0000313" key="8">
    <source>
        <dbReference type="Proteomes" id="UP000198741"/>
    </source>
</evidence>
<dbReference type="InterPro" id="IPR006366">
    <property type="entry name" value="CobA/CysG_C"/>
</dbReference>
<dbReference type="GO" id="GO:0032259">
    <property type="term" value="P:methylation"/>
    <property type="evidence" value="ECO:0007669"/>
    <property type="project" value="UniProtKB-KW"/>
</dbReference>